<dbReference type="RefSeq" id="WP_341876363.1">
    <property type="nucleotide sequence ID" value="NZ_CP121687.1"/>
</dbReference>
<sequence length="62" mass="7141">MRGISAFFSYGKIEATTEHNKAMVEKAAAFDFLPNLIFSFLKRYKKAIKRVELISLLPFSVR</sequence>
<evidence type="ECO:0000313" key="2">
    <source>
        <dbReference type="Proteomes" id="UP001486565"/>
    </source>
</evidence>
<dbReference type="Proteomes" id="UP001486565">
    <property type="component" value="Chromosome"/>
</dbReference>
<gene>
    <name evidence="1" type="ORF">QBE51_11255</name>
</gene>
<reference evidence="1 2" key="1">
    <citation type="submission" date="2023-03" db="EMBL/GenBank/DDBJ databases">
        <title>Novel Species.</title>
        <authorList>
            <person name="Ma S."/>
        </authorList>
    </citation>
    <scope>NUCLEOTIDE SEQUENCE [LARGE SCALE GENOMIC DNA]</scope>
    <source>
        <strain evidence="1 2">LIND6LT2</strain>
    </source>
</reference>
<protein>
    <submittedName>
        <fullName evidence="1">Uncharacterized protein</fullName>
    </submittedName>
</protein>
<proteinExistence type="predicted"/>
<evidence type="ECO:0000313" key="1">
    <source>
        <dbReference type="EMBL" id="WZL69366.1"/>
    </source>
</evidence>
<name>A0ABZ2Y203_9FIRM</name>
<dbReference type="EMBL" id="CP121687">
    <property type="protein sequence ID" value="WZL69366.1"/>
    <property type="molecule type" value="Genomic_DNA"/>
</dbReference>
<keyword evidence="2" id="KW-1185">Reference proteome</keyword>
<organism evidence="1 2">
    <name type="scientific">Defluviitalea saccharophila</name>
    <dbReference type="NCBI Taxonomy" id="879970"/>
    <lineage>
        <taxon>Bacteria</taxon>
        <taxon>Bacillati</taxon>
        <taxon>Bacillota</taxon>
        <taxon>Clostridia</taxon>
        <taxon>Lachnospirales</taxon>
        <taxon>Defluviitaleaceae</taxon>
        <taxon>Defluviitalea</taxon>
    </lineage>
</organism>
<accession>A0ABZ2Y203</accession>